<dbReference type="EMBL" id="JWJD01000002">
    <property type="protein sequence ID" value="KIH76848.1"/>
    <property type="molecule type" value="Genomic_DNA"/>
</dbReference>
<evidence type="ECO:0000313" key="2">
    <source>
        <dbReference type="EMBL" id="KIH76848.1"/>
    </source>
</evidence>
<reference evidence="2 3" key="1">
    <citation type="submission" date="2014-12" db="EMBL/GenBank/DDBJ databases">
        <title>Genomes of Geoalkalibacter ferrihydriticus and Geoalkalibacter subterraneus, two haloalkaliphilic metal-reducing members of the Geobacteraceae.</title>
        <authorList>
            <person name="Badalamenti J.P."/>
            <person name="Torres C.I."/>
            <person name="Krajmalnik-Brown R."/>
            <person name="Bond D.R."/>
        </authorList>
    </citation>
    <scope>NUCLEOTIDE SEQUENCE [LARGE SCALE GENOMIC DNA]</scope>
    <source>
        <strain evidence="2 3">DSM 17813</strain>
    </source>
</reference>
<comment type="caution">
    <text evidence="2">The sequence shown here is derived from an EMBL/GenBank/DDBJ whole genome shotgun (WGS) entry which is preliminary data.</text>
</comment>
<keyword evidence="3" id="KW-1185">Reference proteome</keyword>
<protein>
    <submittedName>
        <fullName evidence="2">Uncharacterized protein</fullName>
    </submittedName>
</protein>
<dbReference type="RefSeq" id="WP_040097861.1">
    <property type="nucleotide sequence ID" value="NZ_JWJD01000002.1"/>
</dbReference>
<organism evidence="2 3">
    <name type="scientific">Geoalkalibacter ferrihydriticus DSM 17813</name>
    <dbReference type="NCBI Taxonomy" id="1121915"/>
    <lineage>
        <taxon>Bacteria</taxon>
        <taxon>Pseudomonadati</taxon>
        <taxon>Thermodesulfobacteriota</taxon>
        <taxon>Desulfuromonadia</taxon>
        <taxon>Desulfuromonadales</taxon>
        <taxon>Geoalkalibacteraceae</taxon>
        <taxon>Geoalkalibacter</taxon>
    </lineage>
</organism>
<dbReference type="Proteomes" id="UP000035068">
    <property type="component" value="Unassembled WGS sequence"/>
</dbReference>
<evidence type="ECO:0000313" key="3">
    <source>
        <dbReference type="Proteomes" id="UP000035068"/>
    </source>
</evidence>
<evidence type="ECO:0000256" key="1">
    <source>
        <dbReference type="SAM" id="MobiDB-lite"/>
    </source>
</evidence>
<name>A0A0C2EE27_9BACT</name>
<gene>
    <name evidence="2" type="ORF">GFER_07005</name>
</gene>
<accession>A0A0C2EE27</accession>
<sequence>MTDRFTKAVEELQEKSPFICVSCGRHEIVQGREKGSPTPDEGVKDRFSEAVEESGQKSAFLCESCRKH</sequence>
<proteinExistence type="predicted"/>
<feature type="region of interest" description="Disordered" evidence="1">
    <location>
        <begin position="31"/>
        <end position="51"/>
    </location>
</feature>
<dbReference type="AlphaFoldDB" id="A0A0C2EE27"/>
<feature type="compositionally biased region" description="Basic and acidic residues" evidence="1">
    <location>
        <begin position="31"/>
        <end position="49"/>
    </location>
</feature>